<comment type="similarity">
    <text evidence="2">Belongs to the UDPGP type 1 family.</text>
</comment>
<evidence type="ECO:0000313" key="8">
    <source>
        <dbReference type="Proteomes" id="UP000054495"/>
    </source>
</evidence>
<dbReference type="PANTHER" id="PTHR11952">
    <property type="entry name" value="UDP- GLUCOSE PYROPHOSPHORYLASE"/>
    <property type="match status" value="1"/>
</dbReference>
<dbReference type="SUPFAM" id="SSF53448">
    <property type="entry name" value="Nucleotide-diphospho-sugar transferases"/>
    <property type="match status" value="1"/>
</dbReference>
<dbReference type="Pfam" id="PF01704">
    <property type="entry name" value="UDPGP"/>
    <property type="match status" value="1"/>
</dbReference>
<dbReference type="EC" id="2.7.7.23" evidence="3"/>
<name>A0A0D6LLU4_9BILA</name>
<evidence type="ECO:0000256" key="2">
    <source>
        <dbReference type="ARBA" id="ARBA00010401"/>
    </source>
</evidence>
<sequence>MPVDESLLDRVGSQKHLLNFWDELTEEERNLLAEQIESIDFASVKKAFEASSTAYTASPENLSPIPDDHHVVFEQLSSEERQRYWRRGTIPLGLNVAPCDSLLGIQASKIALLERLASKEFPQAKDKGKIQWLVMASKTTEAATRDHLQEVIPASGLSPDQVTVFRQAEIPAFDNEGNLLLSSRHSIVTAPNGNGGLYSALAEHLPAMKARGVKYFHVYCIDNILCKVADPHMLGFFIEKGADVATKVTFQRIPAFRKL</sequence>
<evidence type="ECO:0000256" key="4">
    <source>
        <dbReference type="ARBA" id="ARBA00022679"/>
    </source>
</evidence>
<evidence type="ECO:0000313" key="7">
    <source>
        <dbReference type="EMBL" id="EPB68597.1"/>
    </source>
</evidence>
<organism evidence="7 8">
    <name type="scientific">Ancylostoma ceylanicum</name>
    <dbReference type="NCBI Taxonomy" id="53326"/>
    <lineage>
        <taxon>Eukaryota</taxon>
        <taxon>Metazoa</taxon>
        <taxon>Ecdysozoa</taxon>
        <taxon>Nematoda</taxon>
        <taxon>Chromadorea</taxon>
        <taxon>Rhabditida</taxon>
        <taxon>Rhabditina</taxon>
        <taxon>Rhabditomorpha</taxon>
        <taxon>Strongyloidea</taxon>
        <taxon>Ancylostomatidae</taxon>
        <taxon>Ancylostomatinae</taxon>
        <taxon>Ancylostoma</taxon>
    </lineage>
</organism>
<evidence type="ECO:0000256" key="3">
    <source>
        <dbReference type="ARBA" id="ARBA00012457"/>
    </source>
</evidence>
<dbReference type="Gene3D" id="3.90.550.10">
    <property type="entry name" value="Spore Coat Polysaccharide Biosynthesis Protein SpsA, Chain A"/>
    <property type="match status" value="1"/>
</dbReference>
<comment type="pathway">
    <text evidence="1">Nucleotide-sugar biosynthesis; UDP-N-acetyl-alpha-D-glucosamine biosynthesis; UDP-N-acetyl-alpha-D-glucosamine from N-acetyl-alpha-D-glucosamine 1-phosphate: step 1/1.</text>
</comment>
<dbReference type="PANTHER" id="PTHR11952:SF2">
    <property type="entry name" value="LD24639P"/>
    <property type="match status" value="1"/>
</dbReference>
<proteinExistence type="inferred from homology"/>
<evidence type="ECO:0000256" key="6">
    <source>
        <dbReference type="ARBA" id="ARBA00048493"/>
    </source>
</evidence>
<comment type="catalytic activity">
    <reaction evidence="6">
        <text>N-acetyl-alpha-D-glucosamine 1-phosphate + UTP + H(+) = UDP-N-acetyl-alpha-D-glucosamine + diphosphate</text>
        <dbReference type="Rhea" id="RHEA:13509"/>
        <dbReference type="ChEBI" id="CHEBI:15378"/>
        <dbReference type="ChEBI" id="CHEBI:33019"/>
        <dbReference type="ChEBI" id="CHEBI:46398"/>
        <dbReference type="ChEBI" id="CHEBI:57705"/>
        <dbReference type="ChEBI" id="CHEBI:57776"/>
        <dbReference type="EC" id="2.7.7.23"/>
    </reaction>
</comment>
<dbReference type="Proteomes" id="UP000054495">
    <property type="component" value="Unassembled WGS sequence"/>
</dbReference>
<accession>A0A0D6LLU4</accession>
<dbReference type="InterPro" id="IPR039741">
    <property type="entry name" value="UDP-sugar_pyrophosphorylase"/>
</dbReference>
<keyword evidence="4" id="KW-0808">Transferase</keyword>
<dbReference type="EMBL" id="KE125411">
    <property type="protein sequence ID" value="EPB68597.1"/>
    <property type="molecule type" value="Genomic_DNA"/>
</dbReference>
<protein>
    <recommendedName>
        <fullName evidence="3">UDP-N-acetylglucosamine diphosphorylase</fullName>
        <ecNumber evidence="3">2.7.7.23</ecNumber>
    </recommendedName>
</protein>
<gene>
    <name evidence="7" type="ORF">ANCCEY_12313</name>
</gene>
<dbReference type="AlphaFoldDB" id="A0A0D6LLU4"/>
<dbReference type="InterPro" id="IPR002618">
    <property type="entry name" value="UDPGP_fam"/>
</dbReference>
<evidence type="ECO:0000256" key="5">
    <source>
        <dbReference type="ARBA" id="ARBA00022695"/>
    </source>
</evidence>
<dbReference type="GO" id="GO:0003977">
    <property type="term" value="F:UDP-N-acetylglucosamine diphosphorylase activity"/>
    <property type="evidence" value="ECO:0007669"/>
    <property type="project" value="UniProtKB-EC"/>
</dbReference>
<keyword evidence="8" id="KW-1185">Reference proteome</keyword>
<dbReference type="InterPro" id="IPR029044">
    <property type="entry name" value="Nucleotide-diphossugar_trans"/>
</dbReference>
<evidence type="ECO:0000256" key="1">
    <source>
        <dbReference type="ARBA" id="ARBA00005208"/>
    </source>
</evidence>
<reference evidence="7 8" key="1">
    <citation type="submission" date="2013-05" db="EMBL/GenBank/DDBJ databases">
        <title>Draft genome of the parasitic nematode Anyclostoma ceylanicum.</title>
        <authorList>
            <person name="Mitreva M."/>
        </authorList>
    </citation>
    <scope>NUCLEOTIDE SEQUENCE [LARGE SCALE GENOMIC DNA]</scope>
</reference>
<keyword evidence="5" id="KW-0548">Nucleotidyltransferase</keyword>